<evidence type="ECO:0000313" key="1">
    <source>
        <dbReference type="EMBL" id="MBQ0827711.1"/>
    </source>
</evidence>
<dbReference type="AlphaFoldDB" id="A0A941B179"/>
<sequence length="222" mass="23001">MPDVGDVVTARLVVAPYSQTTEAALVVTAPDGTRSTPVTSTVDGGQTWTAPVVYTAAGVWTLRWVVTGTGASVENQSVAVAPEPATMADVRSYATTTQLANVLHAAPPLDSVKLLERATALLDSDFLKAAVYDVDADGMPTDAVVAAAFADAVCAQVEFWGEVGEETDISGPLQGVSIGSVQLQFGAGTNRTSPDYYAPKLVRALKGIPAEKLRWVAYSGGG</sequence>
<comment type="caution">
    <text evidence="1">The sequence shown here is derived from an EMBL/GenBank/DDBJ whole genome shotgun (WGS) entry which is preliminary data.</text>
</comment>
<reference evidence="1" key="1">
    <citation type="submission" date="2021-04" db="EMBL/GenBank/DDBJ databases">
        <title>Genome seq and assembly of Streptomyces sp. RG38.</title>
        <authorList>
            <person name="Chhetri G."/>
        </authorList>
    </citation>
    <scope>NUCLEOTIDE SEQUENCE</scope>
    <source>
        <strain evidence="1">RG38</strain>
    </source>
</reference>
<organism evidence="1 2">
    <name type="scientific">Streptomyces tagetis</name>
    <dbReference type="NCBI Taxonomy" id="2820809"/>
    <lineage>
        <taxon>Bacteria</taxon>
        <taxon>Bacillati</taxon>
        <taxon>Actinomycetota</taxon>
        <taxon>Actinomycetes</taxon>
        <taxon>Kitasatosporales</taxon>
        <taxon>Streptomycetaceae</taxon>
        <taxon>Streptomyces</taxon>
    </lineage>
</organism>
<keyword evidence="2" id="KW-1185">Reference proteome</keyword>
<name>A0A941B179_9ACTN</name>
<accession>A0A941B179</accession>
<dbReference type="RefSeq" id="WP_210872310.1">
    <property type="nucleotide sequence ID" value="NZ_JAGPNL010000003.1"/>
</dbReference>
<protein>
    <submittedName>
        <fullName evidence="1">Uncharacterized protein</fullName>
    </submittedName>
</protein>
<proteinExistence type="predicted"/>
<dbReference type="Proteomes" id="UP000677875">
    <property type="component" value="Unassembled WGS sequence"/>
</dbReference>
<gene>
    <name evidence="1" type="ORF">J5Y05_14500</name>
</gene>
<dbReference type="EMBL" id="JAGPNL010000003">
    <property type="protein sequence ID" value="MBQ0827711.1"/>
    <property type="molecule type" value="Genomic_DNA"/>
</dbReference>
<evidence type="ECO:0000313" key="2">
    <source>
        <dbReference type="Proteomes" id="UP000677875"/>
    </source>
</evidence>